<evidence type="ECO:0000256" key="1">
    <source>
        <dbReference type="SAM" id="MobiDB-lite"/>
    </source>
</evidence>
<dbReference type="RefSeq" id="WP_013644671.1">
    <property type="nucleotide sequence ID" value="NC_015216.1"/>
</dbReference>
<accession>F0T5S7</accession>
<feature type="compositionally biased region" description="Basic and acidic residues" evidence="1">
    <location>
        <begin position="77"/>
        <end position="90"/>
    </location>
</feature>
<keyword evidence="3" id="KW-1185">Reference proteome</keyword>
<gene>
    <name evidence="2" type="ordered locus">Metbo_1075</name>
</gene>
<sequence length="209" mass="23322" precursor="true">MKEYKKIGNFKLGLLFLGILFVFSLSVSPSAATHVDTIYVISHGNCNGHSLVYNDKTFSNPKATQLNSTKSIQNKGNTDDRAVKTSEKGPSKYKAPAVPGGQITSPSNEYNGYVYPGSIDVVKGEKFFVQRPFDNWIVCNKGSIFWDDQGYWNPIYDTGKGITLLEVNVFGAWFECDGIISNGTSIKWKTMDYTNPYRVNVRMKVFGPL</sequence>
<reference evidence="3" key="1">
    <citation type="submission" date="2011-02" db="EMBL/GenBank/DDBJ databases">
        <title>Complete sequence of Methanobacterium sp. AL-21.</title>
        <authorList>
            <consortium name="US DOE Joint Genome Institute"/>
            <person name="Lucas S."/>
            <person name="Copeland A."/>
            <person name="Lapidus A."/>
            <person name="Cheng J.-F."/>
            <person name="Goodwin L."/>
            <person name="Pitluck S."/>
            <person name="Chertkov O."/>
            <person name="Detter J.C."/>
            <person name="Han C."/>
            <person name="Tapia R."/>
            <person name="Land M."/>
            <person name="Hauser L."/>
            <person name="Kyrpides N."/>
            <person name="Ivanova N."/>
            <person name="Mikhailova N."/>
            <person name="Pagani I."/>
            <person name="Cadillo-Quiroz H."/>
            <person name="Imachi H."/>
            <person name="Zinder S."/>
            <person name="Liu W."/>
            <person name="Woyke T."/>
        </authorList>
    </citation>
    <scope>NUCLEOTIDE SEQUENCE [LARGE SCALE GENOMIC DNA]</scope>
    <source>
        <strain evidence="3">AL-21</strain>
    </source>
</reference>
<evidence type="ECO:0000313" key="2">
    <source>
        <dbReference type="EMBL" id="ADZ09320.1"/>
    </source>
</evidence>
<dbReference type="HOGENOM" id="CLU_1313134_0_0_2"/>
<dbReference type="Proteomes" id="UP000007490">
    <property type="component" value="Chromosome"/>
</dbReference>
<dbReference type="EMBL" id="CP002551">
    <property type="protein sequence ID" value="ADZ09320.1"/>
    <property type="molecule type" value="Genomic_DNA"/>
</dbReference>
<evidence type="ECO:0000313" key="3">
    <source>
        <dbReference type="Proteomes" id="UP000007490"/>
    </source>
</evidence>
<organism evidence="2 3">
    <name type="scientific">Methanobacterium lacus (strain AL-21)</name>
    <dbReference type="NCBI Taxonomy" id="877455"/>
    <lineage>
        <taxon>Archaea</taxon>
        <taxon>Methanobacteriati</taxon>
        <taxon>Methanobacteriota</taxon>
        <taxon>Methanomada group</taxon>
        <taxon>Methanobacteria</taxon>
        <taxon>Methanobacteriales</taxon>
        <taxon>Methanobacteriaceae</taxon>
        <taxon>Methanobacterium</taxon>
    </lineage>
</organism>
<dbReference type="GeneID" id="10277524"/>
<reference evidence="2 3" key="2">
    <citation type="journal article" date="2014" name="Int. J. Syst. Evol. Microbiol.">
        <title>Methanobacterium paludis sp. nov. and a novel strain of Methanobacterium lacus isolated from northern peatlands.</title>
        <authorList>
            <person name="Cadillo-Quiroz H."/>
            <person name="Brauer S.L."/>
            <person name="Goodson N."/>
            <person name="Yavitt J.B."/>
            <person name="Zinder S.H."/>
        </authorList>
    </citation>
    <scope>NUCLEOTIDE SEQUENCE [LARGE SCALE GENOMIC DNA]</scope>
    <source>
        <strain evidence="2 3">AL-21</strain>
    </source>
</reference>
<dbReference type="AlphaFoldDB" id="F0T5S7"/>
<protein>
    <submittedName>
        <fullName evidence="2">Uncharacterized protein</fullName>
    </submittedName>
</protein>
<feature type="compositionally biased region" description="Polar residues" evidence="1">
    <location>
        <begin position="64"/>
        <end position="76"/>
    </location>
</feature>
<dbReference type="KEGG" id="mel:Metbo_1075"/>
<feature type="region of interest" description="Disordered" evidence="1">
    <location>
        <begin position="64"/>
        <end position="98"/>
    </location>
</feature>
<proteinExistence type="predicted"/>
<name>F0T5S7_METLA</name>